<dbReference type="RefSeq" id="XP_027113660.1">
    <property type="nucleotide sequence ID" value="XM_027257859.2"/>
</dbReference>
<evidence type="ECO:0000256" key="6">
    <source>
        <dbReference type="ARBA" id="ARBA00064543"/>
    </source>
</evidence>
<organism evidence="10 11">
    <name type="scientific">Coffea arabica</name>
    <name type="common">Arabian coffee</name>
    <dbReference type="NCBI Taxonomy" id="13443"/>
    <lineage>
        <taxon>Eukaryota</taxon>
        <taxon>Viridiplantae</taxon>
        <taxon>Streptophyta</taxon>
        <taxon>Embryophyta</taxon>
        <taxon>Tracheophyta</taxon>
        <taxon>Spermatophyta</taxon>
        <taxon>Magnoliopsida</taxon>
        <taxon>eudicotyledons</taxon>
        <taxon>Gunneridae</taxon>
        <taxon>Pentapetalae</taxon>
        <taxon>asterids</taxon>
        <taxon>lamiids</taxon>
        <taxon>Gentianales</taxon>
        <taxon>Rubiaceae</taxon>
        <taxon>Ixoroideae</taxon>
        <taxon>Gardenieae complex</taxon>
        <taxon>Bertiereae - Coffeeae clade</taxon>
        <taxon>Coffeeae</taxon>
        <taxon>Coffea</taxon>
    </lineage>
</organism>
<evidence type="ECO:0000256" key="2">
    <source>
        <dbReference type="ARBA" id="ARBA00009870"/>
    </source>
</evidence>
<dbReference type="OrthoDB" id="10071381at2759"/>
<evidence type="ECO:0000313" key="11">
    <source>
        <dbReference type="RefSeq" id="XP_027113660.1"/>
    </source>
</evidence>
<evidence type="ECO:0000256" key="1">
    <source>
        <dbReference type="ARBA" id="ARBA00004123"/>
    </source>
</evidence>
<dbReference type="GO" id="GO:1990414">
    <property type="term" value="P:replication-born double-strand break repair via sister chromatid exchange"/>
    <property type="evidence" value="ECO:0007669"/>
    <property type="project" value="TreeGrafter"/>
</dbReference>
<evidence type="ECO:0000259" key="8">
    <source>
        <dbReference type="Pfam" id="PF04824"/>
    </source>
</evidence>
<keyword evidence="3" id="KW-0131">Cell cycle</keyword>
<feature type="region of interest" description="Disordered" evidence="7">
    <location>
        <begin position="555"/>
        <end position="578"/>
    </location>
</feature>
<dbReference type="Gene3D" id="1.10.10.580">
    <property type="entry name" value="Structural maintenance of chromosome 1. Chain E"/>
    <property type="match status" value="1"/>
</dbReference>
<dbReference type="Pfam" id="PF04824">
    <property type="entry name" value="Rad21_Rec8"/>
    <property type="match status" value="1"/>
</dbReference>
<evidence type="ECO:0000256" key="3">
    <source>
        <dbReference type="ARBA" id="ARBA00022776"/>
    </source>
</evidence>
<reference evidence="10" key="1">
    <citation type="journal article" date="2025" name="Foods">
        <title>Unveiling the Microbial Signatures of Arabica Coffee Cherries: Insights into Ripeness Specific Diversity, Functional Traits, and Implications for Quality and Safety.</title>
        <authorList>
            <consortium name="RefSeq"/>
            <person name="Tenea G.N."/>
            <person name="Cifuentes V."/>
            <person name="Reyes P."/>
            <person name="Cevallos-Vallejos M."/>
        </authorList>
    </citation>
    <scope>NUCLEOTIDE SEQUENCE [LARGE SCALE GENOMIC DNA]</scope>
</reference>
<feature type="region of interest" description="Disordered" evidence="7">
    <location>
        <begin position="478"/>
        <end position="497"/>
    </location>
</feature>
<dbReference type="SUPFAM" id="SSF46785">
    <property type="entry name" value="Winged helix' DNA-binding domain"/>
    <property type="match status" value="1"/>
</dbReference>
<accession>A0A6P6WEX9</accession>
<reference evidence="11" key="2">
    <citation type="submission" date="2025-08" db="UniProtKB">
        <authorList>
            <consortium name="RefSeq"/>
        </authorList>
    </citation>
    <scope>IDENTIFICATION</scope>
    <source>
        <tissue evidence="11">Leaves</tissue>
    </source>
</reference>
<proteinExistence type="inferred from homology"/>
<dbReference type="FunFam" id="1.10.10.580:FF:000002">
    <property type="entry name" value="Sister chromatid cohesion 1 protein 4"/>
    <property type="match status" value="1"/>
</dbReference>
<feature type="region of interest" description="Disordered" evidence="7">
    <location>
        <begin position="127"/>
        <end position="222"/>
    </location>
</feature>
<dbReference type="Proteomes" id="UP001652660">
    <property type="component" value="Chromosome 2e"/>
</dbReference>
<keyword evidence="10" id="KW-1185">Reference proteome</keyword>
<comment type="subcellular location">
    <subcellularLocation>
        <location evidence="1">Nucleus</location>
    </subcellularLocation>
</comment>
<keyword evidence="5" id="KW-0539">Nucleus</keyword>
<gene>
    <name evidence="11" type="primary">LOC113732202</name>
</gene>
<evidence type="ECO:0000259" key="9">
    <source>
        <dbReference type="Pfam" id="PF04825"/>
    </source>
</evidence>
<feature type="domain" description="Rad21/Rec8-like protein C-terminal eukaryotic" evidence="8">
    <location>
        <begin position="615"/>
        <end position="664"/>
    </location>
</feature>
<dbReference type="InterPro" id="IPR006909">
    <property type="entry name" value="Rad21/Rec8_C_eu"/>
</dbReference>
<dbReference type="CDD" id="cd21793">
    <property type="entry name" value="Rad21_Rec8_M_AtSYN1-like"/>
    <property type="match status" value="1"/>
</dbReference>
<dbReference type="InterPro" id="IPR039781">
    <property type="entry name" value="Rad21/Rec8-like"/>
</dbReference>
<evidence type="ECO:0000256" key="7">
    <source>
        <dbReference type="SAM" id="MobiDB-lite"/>
    </source>
</evidence>
<dbReference type="GeneID" id="113732202"/>
<dbReference type="GO" id="GO:0005634">
    <property type="term" value="C:nucleus"/>
    <property type="evidence" value="ECO:0007669"/>
    <property type="project" value="UniProtKB-SubCell"/>
</dbReference>
<dbReference type="GO" id="GO:0007062">
    <property type="term" value="P:sister chromatid cohesion"/>
    <property type="evidence" value="ECO:0007669"/>
    <property type="project" value="InterPro"/>
</dbReference>
<comment type="subunit">
    <text evidence="6">Component of the cohesin complex.</text>
</comment>
<dbReference type="GO" id="GO:0003682">
    <property type="term" value="F:chromatin binding"/>
    <property type="evidence" value="ECO:0007669"/>
    <property type="project" value="TreeGrafter"/>
</dbReference>
<name>A0A6P6WEX9_COFAR</name>
<comment type="similarity">
    <text evidence="2">Belongs to the rad21 family.</text>
</comment>
<dbReference type="Pfam" id="PF04825">
    <property type="entry name" value="Rad21_Rec8_N"/>
    <property type="match status" value="1"/>
</dbReference>
<feature type="region of interest" description="Disordered" evidence="7">
    <location>
        <begin position="415"/>
        <end position="437"/>
    </location>
</feature>
<keyword evidence="3" id="KW-0498">Mitosis</keyword>
<feature type="domain" description="Rad21/Rec8-like protein N-terminal" evidence="9">
    <location>
        <begin position="1"/>
        <end position="104"/>
    </location>
</feature>
<dbReference type="AlphaFoldDB" id="A0A6P6WEX9"/>
<feature type="compositionally biased region" description="Basic and acidic residues" evidence="7">
    <location>
        <begin position="150"/>
        <end position="166"/>
    </location>
</feature>
<feature type="compositionally biased region" description="Basic and acidic residues" evidence="7">
    <location>
        <begin position="127"/>
        <end position="143"/>
    </location>
</feature>
<evidence type="ECO:0000256" key="5">
    <source>
        <dbReference type="ARBA" id="ARBA00023242"/>
    </source>
</evidence>
<keyword evidence="4" id="KW-0159">Chromosome partition</keyword>
<feature type="region of interest" description="Disordered" evidence="7">
    <location>
        <begin position="319"/>
        <end position="339"/>
    </location>
</feature>
<dbReference type="PANTHER" id="PTHR12585">
    <property type="entry name" value="SCC1 / RAD21 FAMILY MEMBER"/>
    <property type="match status" value="1"/>
</dbReference>
<dbReference type="InterPro" id="IPR006910">
    <property type="entry name" value="Rad21_Rec8_N"/>
</dbReference>
<dbReference type="InterPro" id="IPR023093">
    <property type="entry name" value="ScpA-like_C"/>
</dbReference>
<keyword evidence="3" id="KW-0132">Cell division</keyword>
<protein>
    <submittedName>
        <fullName evidence="11">Sister chromatid cohesion 1 protein 3 isoform X1</fullName>
    </submittedName>
</protein>
<sequence>MFYSQSFLARKGPLGTVWCAAHLQHKLKKSHYTSTSIKDTVDLILVPQVPIALRMSGHLLLGVVRIYSKQVDYFYQDCNVALVEILKAFSSVNTNINLPEGATQAPYHSITLPETLALDKIDLEDYSDLERSEDDHRGRREEITLEDQEPTGRDPHEPTRFTEDVGRGSPDLEETTVSGLKPVEEDSRPSVPEDITVVIGDPSPSNQGGLNEKPGRDSTTQELPDIEVMRDAVHDFRMEDAPVWPDQGYDVELDRVLEEQIMKLTEASSPVVEEILVSGGPTMPLPQAEEPQCVASEQAHENFNLDIPFGHASPGLAIRSTPPVEQPRAKQRKKRSRDFYDEQTVLTNKSMKKALEDSSDLLRKKRDCPSSNLDMWKSQKRLKKDRVFLEPLITGLSADLVSIYKKEVISSKPHLVGSEEPHLQPRDAQIPTPGGDKEMEIENLRNYVGPSGGNEMFNILPSPNRFISSPTMSMASPIRRGESTPATTNFGSEPDRLETTIGTDVQTTPDLAASSGPFGSDMETPATLLGGALGVENTVLSDIPEMLNSAGDLSFLEQDEKTPGGTPRTPESDHLTRKQMGTPEFDILSARTRAVAQYLRRQSSVATNSEELSGILSLNSILEGKTRKISARMFFETLVLKNYALVDVNQEEPYSDIALKVTSKLIKEKFPS</sequence>
<evidence type="ECO:0000313" key="10">
    <source>
        <dbReference type="Proteomes" id="UP001652660"/>
    </source>
</evidence>
<dbReference type="GO" id="GO:0007059">
    <property type="term" value="P:chromosome segregation"/>
    <property type="evidence" value="ECO:0007669"/>
    <property type="project" value="UniProtKB-KW"/>
</dbReference>
<dbReference type="GO" id="GO:0008278">
    <property type="term" value="C:cohesin complex"/>
    <property type="evidence" value="ECO:0007669"/>
    <property type="project" value="InterPro"/>
</dbReference>
<evidence type="ECO:0000256" key="4">
    <source>
        <dbReference type="ARBA" id="ARBA00022829"/>
    </source>
</evidence>
<dbReference type="PANTHER" id="PTHR12585:SF55">
    <property type="entry name" value="SISTER CHROMATID COHESION 1 PROTEIN 3"/>
    <property type="match status" value="1"/>
</dbReference>
<dbReference type="InterPro" id="IPR036390">
    <property type="entry name" value="WH_DNA-bd_sf"/>
</dbReference>